<name>A0ABQ9M694_HEVBR</name>
<comment type="caution">
    <text evidence="2">The sequence shown here is derived from an EMBL/GenBank/DDBJ whole genome shotgun (WGS) entry which is preliminary data.</text>
</comment>
<keyword evidence="3" id="KW-1185">Reference proteome</keyword>
<evidence type="ECO:0000256" key="1">
    <source>
        <dbReference type="SAM" id="MobiDB-lite"/>
    </source>
</evidence>
<organism evidence="2 3">
    <name type="scientific">Hevea brasiliensis</name>
    <name type="common">Para rubber tree</name>
    <name type="synonym">Siphonia brasiliensis</name>
    <dbReference type="NCBI Taxonomy" id="3981"/>
    <lineage>
        <taxon>Eukaryota</taxon>
        <taxon>Viridiplantae</taxon>
        <taxon>Streptophyta</taxon>
        <taxon>Embryophyta</taxon>
        <taxon>Tracheophyta</taxon>
        <taxon>Spermatophyta</taxon>
        <taxon>Magnoliopsida</taxon>
        <taxon>eudicotyledons</taxon>
        <taxon>Gunneridae</taxon>
        <taxon>Pentapetalae</taxon>
        <taxon>rosids</taxon>
        <taxon>fabids</taxon>
        <taxon>Malpighiales</taxon>
        <taxon>Euphorbiaceae</taxon>
        <taxon>Crotonoideae</taxon>
        <taxon>Micrandreae</taxon>
        <taxon>Hevea</taxon>
    </lineage>
</organism>
<evidence type="ECO:0000313" key="2">
    <source>
        <dbReference type="EMBL" id="KAJ9175801.1"/>
    </source>
</evidence>
<sequence length="437" mass="48955">MAGSLEDVESWLPTEFLTEEELLMEKENFINNGLSSEFNPAGFSFPTEFPYEFELKGSSASLSSPDESVVGSSEIENCDEDDFLAGLTRRLTQQFTVKPDKNWVVAGSPESTLSGIGSWSVSSNGSPNGVLSPPTTPFRAKNDTWDLIYAAAGQVARLKMSNEGNKYNDRQGRGLLGTVRSQHADTILKNQNPGLYSSQSFNHSVSQMNQYHSQVRQEPLLKSQCPSVCERQQMKAGWQAQPQPQQHHHPRPQIQSHFQHQQQQIQIQSRGRSVVGYENGRCVRPLGIPQSAWPPLQVQSNKQQHLHQHQHQHQQPQQHSSTGMRAVFLGGSGVKRECAGTGVFLPRRYGNPPDSKKKSACSTVLLPAKVVQALNLNFEDMNMNNQAQVQPRINCTFASDYDALMARRNVLLAQQKRNLRAEGVLNHEVRLPQEWTY</sequence>
<dbReference type="PANTHER" id="PTHR33356:SF17">
    <property type="entry name" value="TPX2 CENTRAL DOMAIN-CONTAINING PROTEIN"/>
    <property type="match status" value="1"/>
</dbReference>
<dbReference type="PANTHER" id="PTHR33356">
    <property type="entry name" value="TIP41-LIKE PROTEIN"/>
    <property type="match status" value="1"/>
</dbReference>
<feature type="region of interest" description="Disordered" evidence="1">
    <location>
        <begin position="235"/>
        <end position="271"/>
    </location>
</feature>
<reference evidence="2 3" key="1">
    <citation type="journal article" date="2023" name="Plant Biotechnol. J.">
        <title>Chromosome-level wild Hevea brasiliensis genome provides new tools for genomic-assisted breeding and valuable loci to elevate rubber yield.</title>
        <authorList>
            <person name="Cheng H."/>
            <person name="Song X."/>
            <person name="Hu Y."/>
            <person name="Wu T."/>
            <person name="Yang Q."/>
            <person name="An Z."/>
            <person name="Feng S."/>
            <person name="Deng Z."/>
            <person name="Wu W."/>
            <person name="Zeng X."/>
            <person name="Tu M."/>
            <person name="Wang X."/>
            <person name="Huang H."/>
        </authorList>
    </citation>
    <scope>NUCLEOTIDE SEQUENCE [LARGE SCALE GENOMIC DNA]</scope>
    <source>
        <strain evidence="2">MT/VB/25A 57/8</strain>
    </source>
</reference>
<evidence type="ECO:0000313" key="3">
    <source>
        <dbReference type="Proteomes" id="UP001174677"/>
    </source>
</evidence>
<protein>
    <submittedName>
        <fullName evidence="2">Uncharacterized protein</fullName>
    </submittedName>
</protein>
<dbReference type="EMBL" id="JARPOI010000008">
    <property type="protein sequence ID" value="KAJ9175801.1"/>
    <property type="molecule type" value="Genomic_DNA"/>
</dbReference>
<dbReference type="Proteomes" id="UP001174677">
    <property type="component" value="Chromosome 8"/>
</dbReference>
<feature type="region of interest" description="Disordered" evidence="1">
    <location>
        <begin position="293"/>
        <end position="322"/>
    </location>
</feature>
<proteinExistence type="predicted"/>
<gene>
    <name evidence="2" type="ORF">P3X46_014316</name>
</gene>
<feature type="compositionally biased region" description="Low complexity" evidence="1">
    <location>
        <begin position="252"/>
        <end position="269"/>
    </location>
</feature>
<accession>A0ABQ9M694</accession>